<dbReference type="Pfam" id="PF02371">
    <property type="entry name" value="Transposase_20"/>
    <property type="match status" value="1"/>
</dbReference>
<comment type="caution">
    <text evidence="4">The sequence shown here is derived from an EMBL/GenBank/DDBJ whole genome shotgun (WGS) entry which is preliminary data.</text>
</comment>
<dbReference type="Proteomes" id="UP000228909">
    <property type="component" value="Unassembled WGS sequence"/>
</dbReference>
<feature type="domain" description="Transposase IS110-like N-terminal" evidence="2">
    <location>
        <begin position="16"/>
        <end position="177"/>
    </location>
</feature>
<evidence type="ECO:0000259" key="2">
    <source>
        <dbReference type="Pfam" id="PF01548"/>
    </source>
</evidence>
<dbReference type="InterPro" id="IPR002525">
    <property type="entry name" value="Transp_IS110-like_N"/>
</dbReference>
<dbReference type="PANTHER" id="PTHR33055:SF3">
    <property type="entry name" value="PUTATIVE TRANSPOSASE FOR IS117-RELATED"/>
    <property type="match status" value="1"/>
</dbReference>
<dbReference type="InterPro" id="IPR003346">
    <property type="entry name" value="Transposase_20"/>
</dbReference>
<dbReference type="EMBL" id="PFCK01000029">
    <property type="protein sequence ID" value="PIR71710.1"/>
    <property type="molecule type" value="Genomic_DNA"/>
</dbReference>
<protein>
    <submittedName>
        <fullName evidence="4">Uncharacterized protein</fullName>
    </submittedName>
</protein>
<evidence type="ECO:0000313" key="4">
    <source>
        <dbReference type="EMBL" id="PIR71710.1"/>
    </source>
</evidence>
<proteinExistence type="predicted"/>
<feature type="coiled-coil region" evidence="1">
    <location>
        <begin position="235"/>
        <end position="272"/>
    </location>
</feature>
<keyword evidence="1" id="KW-0175">Coiled coil</keyword>
<sequence length="403" mass="46987">MEVTKEHLDIHQFLIVGIDVHKDNHALVAANGFNQIFFEKEISNQYSDFQQIVDQIQLIARKENLRPLIALEDSYGYGQALARFFFSKGLEVKTVNPVLTRRERGYMTHPEKSDISDAKGVVKATILEGIGRLPTFRITSESEFSKDLRILVYDRDFLIKEQTRLKNQLHRLLHQSYSGYYDKIFKDPFSKKALKLWQEFPSLLELKRTKRRITKPDWLKKINTLTLLSISNLQENQIKRKVRRLLQIREELKEMDQDLEQLLSNSNQYLETLPGCARILAAGTLAEVKDVSRFNSKDAFAKYAGLSPRPWESGKKKRNKKSLSGNRRLNRIIHQIALSQIGNRGYQPAKDYFQKKIAEGKSKKQALRCLKRQISDVIYPVRSLLNSSLKLKLFSNFYNFWSF</sequence>
<dbReference type="PANTHER" id="PTHR33055">
    <property type="entry name" value="TRANSPOSASE FOR INSERTION SEQUENCE ELEMENT IS1111A"/>
    <property type="match status" value="1"/>
</dbReference>
<gene>
    <name evidence="4" type="ORF">COU43_01080</name>
</gene>
<dbReference type="GO" id="GO:0006313">
    <property type="term" value="P:DNA transposition"/>
    <property type="evidence" value="ECO:0007669"/>
    <property type="project" value="InterPro"/>
</dbReference>
<dbReference type="InterPro" id="IPR047650">
    <property type="entry name" value="Transpos_IS110"/>
</dbReference>
<dbReference type="AlphaFoldDB" id="A0A2H0TJH6"/>
<name>A0A2H0TJH6_9BACT</name>
<dbReference type="GO" id="GO:0004803">
    <property type="term" value="F:transposase activity"/>
    <property type="evidence" value="ECO:0007669"/>
    <property type="project" value="InterPro"/>
</dbReference>
<dbReference type="NCBIfam" id="NF033542">
    <property type="entry name" value="transpos_IS110"/>
    <property type="match status" value="1"/>
</dbReference>
<dbReference type="Pfam" id="PF01548">
    <property type="entry name" value="DEDD_Tnp_IS110"/>
    <property type="match status" value="1"/>
</dbReference>
<reference evidence="5" key="1">
    <citation type="submission" date="2017-09" db="EMBL/GenBank/DDBJ databases">
        <title>Depth-based differentiation of microbial function through sediment-hosted aquifers and enrichment of novel symbionts in the deep terrestrial subsurface.</title>
        <authorList>
            <person name="Probst A.J."/>
            <person name="Ladd B."/>
            <person name="Jarett J.K."/>
            <person name="Geller-Mcgrath D.E."/>
            <person name="Sieber C.M.K."/>
            <person name="Emerson J.B."/>
            <person name="Anantharaman K."/>
            <person name="Thomas B.C."/>
            <person name="Malmstrom R."/>
            <person name="Stieglmeier M."/>
            <person name="Klingl A."/>
            <person name="Woyke T."/>
            <person name="Ryan C.M."/>
            <person name="Banfield J.F."/>
        </authorList>
    </citation>
    <scope>NUCLEOTIDE SEQUENCE [LARGE SCALE GENOMIC DNA]</scope>
</reference>
<evidence type="ECO:0000313" key="5">
    <source>
        <dbReference type="Proteomes" id="UP000228909"/>
    </source>
</evidence>
<evidence type="ECO:0000259" key="3">
    <source>
        <dbReference type="Pfam" id="PF02371"/>
    </source>
</evidence>
<organism evidence="4 5">
    <name type="scientific">Candidatus Nealsonbacteria bacterium CG10_big_fil_rev_8_21_14_0_10_37_25</name>
    <dbReference type="NCBI Taxonomy" id="1974711"/>
    <lineage>
        <taxon>Bacteria</taxon>
        <taxon>Candidatus Nealsoniibacteriota</taxon>
    </lineage>
</organism>
<dbReference type="GO" id="GO:0003677">
    <property type="term" value="F:DNA binding"/>
    <property type="evidence" value="ECO:0007669"/>
    <property type="project" value="InterPro"/>
</dbReference>
<accession>A0A2H0TJH6</accession>
<evidence type="ECO:0000256" key="1">
    <source>
        <dbReference type="SAM" id="Coils"/>
    </source>
</evidence>
<feature type="domain" description="Transposase IS116/IS110/IS902 C-terminal" evidence="3">
    <location>
        <begin position="268"/>
        <end position="353"/>
    </location>
</feature>